<dbReference type="InterPro" id="IPR007627">
    <property type="entry name" value="RNA_pol_sigma70_r2"/>
</dbReference>
<dbReference type="CDD" id="cd00093">
    <property type="entry name" value="HTH_XRE"/>
    <property type="match status" value="1"/>
</dbReference>
<dbReference type="SUPFAM" id="SSF47413">
    <property type="entry name" value="lambda repressor-like DNA-binding domains"/>
    <property type="match status" value="1"/>
</dbReference>
<keyword evidence="5" id="KW-0804">Transcription</keyword>
<name>A0ABT5HGZ4_9CAUL</name>
<dbReference type="SUPFAM" id="SSF88659">
    <property type="entry name" value="Sigma3 and sigma4 domains of RNA polymerase sigma factors"/>
    <property type="match status" value="1"/>
</dbReference>
<dbReference type="InterPro" id="IPR036388">
    <property type="entry name" value="WH-like_DNA-bd_sf"/>
</dbReference>
<evidence type="ECO:0000256" key="4">
    <source>
        <dbReference type="ARBA" id="ARBA00023125"/>
    </source>
</evidence>
<dbReference type="SMART" id="SM00530">
    <property type="entry name" value="HTH_XRE"/>
    <property type="match status" value="1"/>
</dbReference>
<dbReference type="Gene3D" id="1.10.1740.10">
    <property type="match status" value="1"/>
</dbReference>
<evidence type="ECO:0000256" key="1">
    <source>
        <dbReference type="ARBA" id="ARBA00010641"/>
    </source>
</evidence>
<dbReference type="InterPro" id="IPR010982">
    <property type="entry name" value="Lambda_DNA-bd_dom_sf"/>
</dbReference>
<feature type="domain" description="HTH cro/C1-type" evidence="7">
    <location>
        <begin position="16"/>
        <end position="70"/>
    </location>
</feature>
<dbReference type="NCBIfam" id="TIGR02937">
    <property type="entry name" value="sigma70-ECF"/>
    <property type="match status" value="1"/>
</dbReference>
<proteinExistence type="inferred from homology"/>
<dbReference type="PANTHER" id="PTHR43133:SF8">
    <property type="entry name" value="RNA POLYMERASE SIGMA FACTOR HI_1459-RELATED"/>
    <property type="match status" value="1"/>
</dbReference>
<comment type="caution">
    <text evidence="8">The sequence shown here is derived from an EMBL/GenBank/DDBJ whole genome shotgun (WGS) entry which is preliminary data.</text>
</comment>
<keyword evidence="2" id="KW-0805">Transcription regulation</keyword>
<dbReference type="InterPro" id="IPR039425">
    <property type="entry name" value="RNA_pol_sigma-70-like"/>
</dbReference>
<dbReference type="InterPro" id="IPR013325">
    <property type="entry name" value="RNA_pol_sigma_r2"/>
</dbReference>
<dbReference type="Gene3D" id="1.10.260.40">
    <property type="entry name" value="lambda repressor-like DNA-binding domains"/>
    <property type="match status" value="1"/>
</dbReference>
<dbReference type="Pfam" id="PF04542">
    <property type="entry name" value="Sigma70_r2"/>
    <property type="match status" value="1"/>
</dbReference>
<keyword evidence="3" id="KW-0731">Sigma factor</keyword>
<evidence type="ECO:0000256" key="2">
    <source>
        <dbReference type="ARBA" id="ARBA00023015"/>
    </source>
</evidence>
<dbReference type="CDD" id="cd06171">
    <property type="entry name" value="Sigma70_r4"/>
    <property type="match status" value="1"/>
</dbReference>
<dbReference type="PROSITE" id="PS50943">
    <property type="entry name" value="HTH_CROC1"/>
    <property type="match status" value="1"/>
</dbReference>
<comment type="similarity">
    <text evidence="1">Belongs to the sigma-70 factor family. ECF subfamily.</text>
</comment>
<evidence type="ECO:0000259" key="7">
    <source>
        <dbReference type="PROSITE" id="PS50943"/>
    </source>
</evidence>
<dbReference type="InterPro" id="IPR001387">
    <property type="entry name" value="Cro/C1-type_HTH"/>
</dbReference>
<evidence type="ECO:0000256" key="3">
    <source>
        <dbReference type="ARBA" id="ARBA00023082"/>
    </source>
</evidence>
<reference evidence="8 9" key="1">
    <citation type="submission" date="2023-01" db="EMBL/GenBank/DDBJ databases">
        <title>Novel species of the genus Asticcacaulis isolated from rivers.</title>
        <authorList>
            <person name="Lu H."/>
        </authorList>
    </citation>
    <scope>NUCLEOTIDE SEQUENCE [LARGE SCALE GENOMIC DNA]</scope>
    <source>
        <strain evidence="8 9">LKC15W</strain>
    </source>
</reference>
<evidence type="ECO:0000313" key="8">
    <source>
        <dbReference type="EMBL" id="MDC7675530.1"/>
    </source>
</evidence>
<feature type="compositionally biased region" description="Basic residues" evidence="6">
    <location>
        <begin position="259"/>
        <end position="271"/>
    </location>
</feature>
<keyword evidence="4" id="KW-0238">DNA-binding</keyword>
<evidence type="ECO:0000256" key="6">
    <source>
        <dbReference type="SAM" id="MobiDB-lite"/>
    </source>
</evidence>
<organism evidence="8 9">
    <name type="scientific">Asticcacaulis machinosus</name>
    <dbReference type="NCBI Taxonomy" id="2984211"/>
    <lineage>
        <taxon>Bacteria</taxon>
        <taxon>Pseudomonadati</taxon>
        <taxon>Pseudomonadota</taxon>
        <taxon>Alphaproteobacteria</taxon>
        <taxon>Caulobacterales</taxon>
        <taxon>Caulobacteraceae</taxon>
        <taxon>Asticcacaulis</taxon>
    </lineage>
</organism>
<dbReference type="EMBL" id="JAQQKV010000001">
    <property type="protein sequence ID" value="MDC7675530.1"/>
    <property type="molecule type" value="Genomic_DNA"/>
</dbReference>
<dbReference type="Proteomes" id="UP001218579">
    <property type="component" value="Unassembled WGS sequence"/>
</dbReference>
<feature type="region of interest" description="Disordered" evidence="6">
    <location>
        <begin position="251"/>
        <end position="271"/>
    </location>
</feature>
<dbReference type="InterPro" id="IPR014284">
    <property type="entry name" value="RNA_pol_sigma-70_dom"/>
</dbReference>
<dbReference type="RefSeq" id="WP_272743847.1">
    <property type="nucleotide sequence ID" value="NZ_JAQQKV010000001.1"/>
</dbReference>
<dbReference type="InterPro" id="IPR013249">
    <property type="entry name" value="RNA_pol_sigma70_r4_t2"/>
</dbReference>
<dbReference type="Gene3D" id="1.10.10.10">
    <property type="entry name" value="Winged helix-like DNA-binding domain superfamily/Winged helix DNA-binding domain"/>
    <property type="match status" value="1"/>
</dbReference>
<dbReference type="Pfam" id="PF08281">
    <property type="entry name" value="Sigma70_r4_2"/>
    <property type="match status" value="1"/>
</dbReference>
<dbReference type="PANTHER" id="PTHR43133">
    <property type="entry name" value="RNA POLYMERASE ECF-TYPE SIGMA FACTO"/>
    <property type="match status" value="1"/>
</dbReference>
<evidence type="ECO:0000256" key="5">
    <source>
        <dbReference type="ARBA" id="ARBA00023163"/>
    </source>
</evidence>
<accession>A0ABT5HGZ4</accession>
<sequence>MLTEPQSLDIHVGMKLRARRLELQMSEEWLASMFEQPLSVIEDWENGKTHLDDSILARLAELLDVPDGYFSEPLNSDGGLGQALWVRPVDQWFANSLYPYERQFVAVARRMTRDAEAAQELVHDAYAQILSGEKWRSIVSARAYMMTVLVSLSVDRLRRARIVPFIAWSKANDAALRDMSPDALTILAGKEEYAITLDALNSLPHKCREVVRLRRLEDKSPQQIARQLGISLKTVEGHLTRANLHLARVRQQLDDPGSRPKKKRRPFLGAK</sequence>
<protein>
    <submittedName>
        <fullName evidence="8">Sigma-70 family RNA polymerase sigma factor</fullName>
    </submittedName>
</protein>
<dbReference type="SUPFAM" id="SSF88946">
    <property type="entry name" value="Sigma2 domain of RNA polymerase sigma factors"/>
    <property type="match status" value="1"/>
</dbReference>
<dbReference type="InterPro" id="IPR013324">
    <property type="entry name" value="RNA_pol_sigma_r3/r4-like"/>
</dbReference>
<keyword evidence="9" id="KW-1185">Reference proteome</keyword>
<gene>
    <name evidence="8" type="ORF">PQU98_05285</name>
</gene>
<evidence type="ECO:0000313" key="9">
    <source>
        <dbReference type="Proteomes" id="UP001218579"/>
    </source>
</evidence>
<dbReference type="Pfam" id="PF01381">
    <property type="entry name" value="HTH_3"/>
    <property type="match status" value="1"/>
</dbReference>